<dbReference type="Proteomes" id="UP000025227">
    <property type="component" value="Unplaced"/>
</dbReference>
<keyword evidence="1" id="KW-0472">Membrane</keyword>
<proteinExistence type="predicted"/>
<reference evidence="3" key="1">
    <citation type="submission" date="2020-12" db="UniProtKB">
        <authorList>
            <consortium name="WormBaseParasite"/>
        </authorList>
    </citation>
    <scope>IDENTIFICATION</scope>
    <source>
        <strain evidence="3">MHco3</strain>
    </source>
</reference>
<dbReference type="AlphaFoldDB" id="A0A7I4Z5S4"/>
<evidence type="ECO:0000313" key="3">
    <source>
        <dbReference type="WBParaSite" id="HCON_00187985-00001"/>
    </source>
</evidence>
<protein>
    <submittedName>
        <fullName evidence="3">RSN1_TM domain-containing protein</fullName>
    </submittedName>
</protein>
<dbReference type="OMA" id="PNRIFMR"/>
<sequence>MSSTRAVLALFYMLLFSIAIVTSVPNRIFMRFGKRNVDLAEYRNPLPADYFPVELIGTSRFTDGDM</sequence>
<dbReference type="WBParaSite" id="HCON_00187985-00001">
    <property type="protein sequence ID" value="HCON_00187985-00001"/>
    <property type="gene ID" value="HCON_00187985"/>
</dbReference>
<organism evidence="2 3">
    <name type="scientific">Haemonchus contortus</name>
    <name type="common">Barber pole worm</name>
    <dbReference type="NCBI Taxonomy" id="6289"/>
    <lineage>
        <taxon>Eukaryota</taxon>
        <taxon>Metazoa</taxon>
        <taxon>Ecdysozoa</taxon>
        <taxon>Nematoda</taxon>
        <taxon>Chromadorea</taxon>
        <taxon>Rhabditida</taxon>
        <taxon>Rhabditina</taxon>
        <taxon>Rhabditomorpha</taxon>
        <taxon>Strongyloidea</taxon>
        <taxon>Trichostrongylidae</taxon>
        <taxon>Haemonchus</taxon>
    </lineage>
</organism>
<feature type="transmembrane region" description="Helical" evidence="1">
    <location>
        <begin position="6"/>
        <end position="25"/>
    </location>
</feature>
<dbReference type="OrthoDB" id="5779017at2759"/>
<evidence type="ECO:0000313" key="2">
    <source>
        <dbReference type="Proteomes" id="UP000025227"/>
    </source>
</evidence>
<evidence type="ECO:0000256" key="1">
    <source>
        <dbReference type="SAM" id="Phobius"/>
    </source>
</evidence>
<keyword evidence="1" id="KW-1133">Transmembrane helix</keyword>
<accession>A0A7I4Z5S4</accession>
<name>A0A7I4Z5S4_HAECO</name>
<keyword evidence="1" id="KW-0812">Transmembrane</keyword>
<keyword evidence="2" id="KW-1185">Reference proteome</keyword>